<dbReference type="InterPro" id="IPR051263">
    <property type="entry name" value="C-type_cytochrome_biogenesis"/>
</dbReference>
<feature type="compositionally biased region" description="Polar residues" evidence="8">
    <location>
        <begin position="54"/>
        <end position="65"/>
    </location>
</feature>
<dbReference type="InterPro" id="IPR005616">
    <property type="entry name" value="CcmH/CycL/Ccl2/NrfF_N"/>
</dbReference>
<dbReference type="GO" id="GO:0005886">
    <property type="term" value="C:plasma membrane"/>
    <property type="evidence" value="ECO:0007669"/>
    <property type="project" value="TreeGrafter"/>
</dbReference>
<gene>
    <name evidence="10" type="primary">ccmH</name>
    <name evidence="10" type="ORF">GPUN_1392</name>
</gene>
<dbReference type="InterPro" id="IPR038297">
    <property type="entry name" value="CcmH/CycL/NrfF/Ccl2_sf"/>
</dbReference>
<keyword evidence="6 7" id="KW-0408">Iron</keyword>
<keyword evidence="4 7" id="KW-0732">Signal</keyword>
<evidence type="ECO:0000256" key="4">
    <source>
        <dbReference type="ARBA" id="ARBA00022729"/>
    </source>
</evidence>
<comment type="function">
    <text evidence="7">Possible subunit of a heme lyase.</text>
</comment>
<evidence type="ECO:0000256" key="7">
    <source>
        <dbReference type="RuleBase" id="RU364112"/>
    </source>
</evidence>
<keyword evidence="2 7" id="KW-0349">Heme</keyword>
<accession>H5TB39</accession>
<evidence type="ECO:0000313" key="10">
    <source>
        <dbReference type="EMBL" id="GAB55516.1"/>
    </source>
</evidence>
<dbReference type="FunFam" id="1.10.8.640:FF:000001">
    <property type="entry name" value="Cytochrome c-type biogenesis protein"/>
    <property type="match status" value="1"/>
</dbReference>
<evidence type="ECO:0000256" key="1">
    <source>
        <dbReference type="ARBA" id="ARBA00010342"/>
    </source>
</evidence>
<comment type="caution">
    <text evidence="10">The sequence shown here is derived from an EMBL/GenBank/DDBJ whole genome shotgun (WGS) entry which is preliminary data.</text>
</comment>
<evidence type="ECO:0000256" key="8">
    <source>
        <dbReference type="SAM" id="MobiDB-lite"/>
    </source>
</evidence>
<dbReference type="PANTHER" id="PTHR47870">
    <property type="entry name" value="CYTOCHROME C-TYPE BIOGENESIS PROTEIN CCMH"/>
    <property type="match status" value="1"/>
</dbReference>
<keyword evidence="7" id="KW-0472">Membrane</keyword>
<proteinExistence type="inferred from homology"/>
<dbReference type="GO" id="GO:0017004">
    <property type="term" value="P:cytochrome complex assembly"/>
    <property type="evidence" value="ECO:0007669"/>
    <property type="project" value="UniProtKB-KW"/>
</dbReference>
<evidence type="ECO:0000256" key="2">
    <source>
        <dbReference type="ARBA" id="ARBA00022617"/>
    </source>
</evidence>
<dbReference type="Pfam" id="PF03918">
    <property type="entry name" value="CcmH"/>
    <property type="match status" value="1"/>
</dbReference>
<keyword evidence="11" id="KW-1185">Reference proteome</keyword>
<dbReference type="GO" id="GO:0046872">
    <property type="term" value="F:metal ion binding"/>
    <property type="evidence" value="ECO:0007669"/>
    <property type="project" value="UniProtKB-KW"/>
</dbReference>
<comment type="similarity">
    <text evidence="1 7">Belongs to the CcmH/CycL/Ccl2/NrfF family.</text>
</comment>
<name>H5TB39_9ALTE</name>
<evidence type="ECO:0000256" key="6">
    <source>
        <dbReference type="ARBA" id="ARBA00023004"/>
    </source>
</evidence>
<dbReference type="EMBL" id="BAET01000013">
    <property type="protein sequence ID" value="GAB55516.1"/>
    <property type="molecule type" value="Genomic_DNA"/>
</dbReference>
<feature type="domain" description="CcmH/CycL/Ccl2/NrfF N-terminal" evidence="9">
    <location>
        <begin position="77"/>
        <end position="188"/>
    </location>
</feature>
<dbReference type="Proteomes" id="UP000053586">
    <property type="component" value="Unassembled WGS sequence"/>
</dbReference>
<keyword evidence="5" id="KW-0201">Cytochrome c-type biogenesis</keyword>
<dbReference type="PANTHER" id="PTHR47870:SF1">
    <property type="entry name" value="CYTOCHROME C-TYPE BIOGENESIS PROTEIN CCMH"/>
    <property type="match status" value="1"/>
</dbReference>
<dbReference type="STRING" id="56804.BAE46_05820"/>
<feature type="transmembrane region" description="Helical" evidence="7">
    <location>
        <begin position="161"/>
        <end position="180"/>
    </location>
</feature>
<keyword evidence="7" id="KW-1133">Transmembrane helix</keyword>
<reference evidence="10 11" key="1">
    <citation type="journal article" date="2012" name="J. Bacteriol.">
        <title>Genome sequence of proteorhodopsin-containing sea ice bacterium Glaciecola punicea ACAM 611T.</title>
        <authorList>
            <person name="Qin Q.-L."/>
            <person name="Xie B.-B."/>
            <person name="Shu Y.-L."/>
            <person name="Rong J.-C."/>
            <person name="Zhao D.-L."/>
            <person name="Zhang X.-Y."/>
            <person name="Chen X.-L."/>
            <person name="Zhou B.-C."/>
            <person name="Zhanga Y.-Z."/>
        </authorList>
    </citation>
    <scope>NUCLEOTIDE SEQUENCE [LARGE SCALE GENOMIC DNA]</scope>
    <source>
        <strain evidence="10 11">ACAM 611</strain>
    </source>
</reference>
<protein>
    <recommendedName>
        <fullName evidence="7">Cytochrome c-type biogenesis protein</fullName>
    </recommendedName>
</protein>
<evidence type="ECO:0000259" key="9">
    <source>
        <dbReference type="Pfam" id="PF03918"/>
    </source>
</evidence>
<evidence type="ECO:0000256" key="5">
    <source>
        <dbReference type="ARBA" id="ARBA00022748"/>
    </source>
</evidence>
<reference evidence="10 11" key="2">
    <citation type="journal article" date="2017" name="Antonie Van Leeuwenhoek">
        <title>Rhizobium rhizosphaerae sp. nov., a novel species isolated from rice rhizosphere.</title>
        <authorList>
            <person name="Zhao J.J."/>
            <person name="Zhang J."/>
            <person name="Zhang R.J."/>
            <person name="Zhang C.W."/>
            <person name="Yin H.Q."/>
            <person name="Zhang X.X."/>
        </authorList>
    </citation>
    <scope>NUCLEOTIDE SEQUENCE [LARGE SCALE GENOMIC DNA]</scope>
    <source>
        <strain evidence="10 11">ACAM 611</strain>
    </source>
</reference>
<keyword evidence="7" id="KW-0812">Transmembrane</keyword>
<feature type="region of interest" description="Disordered" evidence="8">
    <location>
        <begin position="54"/>
        <end position="73"/>
    </location>
</feature>
<dbReference type="CDD" id="cd16378">
    <property type="entry name" value="CcmH_N"/>
    <property type="match status" value="1"/>
</dbReference>
<dbReference type="Gene3D" id="1.10.8.640">
    <property type="entry name" value="Cytochrome C biogenesis protein"/>
    <property type="match status" value="1"/>
</dbReference>
<keyword evidence="3 7" id="KW-0479">Metal-binding</keyword>
<dbReference type="eggNOG" id="COG3088">
    <property type="taxonomic scope" value="Bacteria"/>
</dbReference>
<feature type="chain" id="PRO_5011022617" description="Cytochrome c-type biogenesis protein" evidence="7">
    <location>
        <begin position="39"/>
        <end position="204"/>
    </location>
</feature>
<evidence type="ECO:0000313" key="11">
    <source>
        <dbReference type="Proteomes" id="UP000053586"/>
    </source>
</evidence>
<dbReference type="AlphaFoldDB" id="H5TB39"/>
<evidence type="ECO:0000256" key="3">
    <source>
        <dbReference type="ARBA" id="ARBA00022723"/>
    </source>
</evidence>
<feature type="signal peptide" evidence="7">
    <location>
        <begin position="1"/>
        <end position="38"/>
    </location>
</feature>
<organism evidence="10 11">
    <name type="scientific">Glaciecola punicea ACAM 611</name>
    <dbReference type="NCBI Taxonomy" id="1121923"/>
    <lineage>
        <taxon>Bacteria</taxon>
        <taxon>Pseudomonadati</taxon>
        <taxon>Pseudomonadota</taxon>
        <taxon>Gammaproteobacteria</taxon>
        <taxon>Alteromonadales</taxon>
        <taxon>Alteromonadaceae</taxon>
        <taxon>Glaciecola</taxon>
    </lineage>
</organism>
<sequence length="204" mass="23162">MSKKPVLKGLSKFVRSVGVCMSVCIGVAAFTLCTPAFAQNSDDVGQAALIQQTELNPQSQPQPGQTPAGLQERPKQEYAENYVFVDAGKRREFLELTAELRCPKCQNQNIADSDAPIAHDMRRKTYELMQEGKDKSQVIEWMKVRYGDFVHYQPPVNAVTIWLWVLPVLFAVLMLVFFILRRKPDIEQDIESKLARADQMLKDD</sequence>